<dbReference type="InterPro" id="IPR036291">
    <property type="entry name" value="NAD(P)-bd_dom_sf"/>
</dbReference>
<evidence type="ECO:0000256" key="1">
    <source>
        <dbReference type="ARBA" id="ARBA00023027"/>
    </source>
</evidence>
<keyword evidence="4" id="KW-1185">Reference proteome</keyword>
<accession>A0ABV7YYF1</accession>
<feature type="domain" description="NAD-dependent epimerase/dehydratase" evidence="2">
    <location>
        <begin position="3"/>
        <end position="259"/>
    </location>
</feature>
<dbReference type="RefSeq" id="WP_379839213.1">
    <property type="nucleotide sequence ID" value="NZ_JBHRYQ010000001.1"/>
</dbReference>
<gene>
    <name evidence="3" type="ORF">ACFOOI_16900</name>
</gene>
<dbReference type="Pfam" id="PF01370">
    <property type="entry name" value="Epimerase"/>
    <property type="match status" value="1"/>
</dbReference>
<dbReference type="PRINTS" id="PR01713">
    <property type="entry name" value="NUCEPIMERASE"/>
</dbReference>
<dbReference type="Proteomes" id="UP001595616">
    <property type="component" value="Unassembled WGS sequence"/>
</dbReference>
<dbReference type="SUPFAM" id="SSF51735">
    <property type="entry name" value="NAD(P)-binding Rossmann-fold domains"/>
    <property type="match status" value="1"/>
</dbReference>
<proteinExistence type="predicted"/>
<evidence type="ECO:0000259" key="2">
    <source>
        <dbReference type="Pfam" id="PF01370"/>
    </source>
</evidence>
<evidence type="ECO:0000313" key="4">
    <source>
        <dbReference type="Proteomes" id="UP001595616"/>
    </source>
</evidence>
<keyword evidence="1" id="KW-0520">NAD</keyword>
<protein>
    <submittedName>
        <fullName evidence="3">NAD-dependent epimerase/dehydratase family protein</fullName>
    </submittedName>
</protein>
<reference evidence="4" key="1">
    <citation type="journal article" date="2019" name="Int. J. Syst. Evol. Microbiol.">
        <title>The Global Catalogue of Microorganisms (GCM) 10K type strain sequencing project: providing services to taxonomists for standard genome sequencing and annotation.</title>
        <authorList>
            <consortium name="The Broad Institute Genomics Platform"/>
            <consortium name="The Broad Institute Genome Sequencing Center for Infectious Disease"/>
            <person name="Wu L."/>
            <person name="Ma J."/>
        </authorList>
    </citation>
    <scope>NUCLEOTIDE SEQUENCE [LARGE SCALE GENOMIC DNA]</scope>
    <source>
        <strain evidence="4">CECT 7956</strain>
    </source>
</reference>
<evidence type="ECO:0000313" key="3">
    <source>
        <dbReference type="EMBL" id="MFC3812343.1"/>
    </source>
</evidence>
<comment type="caution">
    <text evidence="3">The sequence shown here is derived from an EMBL/GenBank/DDBJ whole genome shotgun (WGS) entry which is preliminary data.</text>
</comment>
<dbReference type="EMBL" id="JBHRYQ010000001">
    <property type="protein sequence ID" value="MFC3812343.1"/>
    <property type="molecule type" value="Genomic_DNA"/>
</dbReference>
<sequence>MNILITGAAGFIGFHLAKALGNTQNSIYCLDNLNNYYSTTLKLDRLSELGFNQIGITEETSILYENLHFCKIDINNLEELRKFVTKKRIDKIIHLAAQAGVRYSFENPSEYIKVNIGGFLNILELARENNIKHVIYASSSSVYGSNIEKRRLHEGDNTDNLLNIYAVSKKTNELMAKAYFNLYGIKSTGLRFFTVYGPWGRPDMAAYIFTKSILDGSVIKVLNNGNLERDFTYIDDIVTGILNICFSNNAELRDTYNIGSGNPVSIIDFIKTIEDETKIKANLKFVSMNKGESKSTNANTSSIRDDFGYLAVTEIHEGIKSYIQWFREYYCKN</sequence>
<dbReference type="Gene3D" id="3.40.50.720">
    <property type="entry name" value="NAD(P)-binding Rossmann-like Domain"/>
    <property type="match status" value="1"/>
</dbReference>
<dbReference type="PANTHER" id="PTHR43574">
    <property type="entry name" value="EPIMERASE-RELATED"/>
    <property type="match status" value="1"/>
</dbReference>
<dbReference type="InterPro" id="IPR001509">
    <property type="entry name" value="Epimerase_deHydtase"/>
</dbReference>
<name>A0ABV7YYF1_9BACT</name>
<organism evidence="3 4">
    <name type="scientific">Lacihabitans lacunae</name>
    <dbReference type="NCBI Taxonomy" id="1028214"/>
    <lineage>
        <taxon>Bacteria</taxon>
        <taxon>Pseudomonadati</taxon>
        <taxon>Bacteroidota</taxon>
        <taxon>Cytophagia</taxon>
        <taxon>Cytophagales</taxon>
        <taxon>Leadbetterellaceae</taxon>
        <taxon>Lacihabitans</taxon>
    </lineage>
</organism>